<organism evidence="2 3">
    <name type="scientific">Pseudonocardia thermophila</name>
    <dbReference type="NCBI Taxonomy" id="1848"/>
    <lineage>
        <taxon>Bacteria</taxon>
        <taxon>Bacillati</taxon>
        <taxon>Actinomycetota</taxon>
        <taxon>Actinomycetes</taxon>
        <taxon>Pseudonocardiales</taxon>
        <taxon>Pseudonocardiaceae</taxon>
        <taxon>Pseudonocardia</taxon>
    </lineage>
</organism>
<feature type="transmembrane region" description="Helical" evidence="1">
    <location>
        <begin position="34"/>
        <end position="59"/>
    </location>
</feature>
<evidence type="ECO:0000313" key="3">
    <source>
        <dbReference type="Proteomes" id="UP000184363"/>
    </source>
</evidence>
<accession>A0A1M6SDP4</accession>
<evidence type="ECO:0000256" key="1">
    <source>
        <dbReference type="SAM" id="Phobius"/>
    </source>
</evidence>
<keyword evidence="3" id="KW-1185">Reference proteome</keyword>
<dbReference type="AlphaFoldDB" id="A0A1M6SDP4"/>
<name>A0A1M6SDP4_PSETH</name>
<keyword evidence="1" id="KW-0472">Membrane</keyword>
<evidence type="ECO:0008006" key="4">
    <source>
        <dbReference type="Google" id="ProtNLM"/>
    </source>
</evidence>
<dbReference type="STRING" id="1848.SAMN05443637_10692"/>
<gene>
    <name evidence="2" type="ORF">SAMN05443637_10692</name>
</gene>
<sequence length="142" mass="13903">MGRSRWPVLVDRPRHTAAARRAPPGDRGAVTVEAALAMAALTVVLAVAVGAVATAGAAVRCADAARELVRLATRGEADRGRAVAAELAPAGASIELEVAGDLATGTVSVHPAALLPIAITGRSVGALEPGVAGVAAEPGAPP</sequence>
<dbReference type="InterPro" id="IPR049790">
    <property type="entry name" value="Rv3655c/TadE"/>
</dbReference>
<keyword evidence="1" id="KW-0812">Transmembrane</keyword>
<dbReference type="EMBL" id="FRAP01000006">
    <property type="protein sequence ID" value="SHK42904.1"/>
    <property type="molecule type" value="Genomic_DNA"/>
</dbReference>
<protein>
    <recommendedName>
        <fullName evidence="4">TadE-like protein</fullName>
    </recommendedName>
</protein>
<reference evidence="2 3" key="1">
    <citation type="submission" date="2016-11" db="EMBL/GenBank/DDBJ databases">
        <authorList>
            <person name="Jaros S."/>
            <person name="Januszkiewicz K."/>
            <person name="Wedrychowicz H."/>
        </authorList>
    </citation>
    <scope>NUCLEOTIDE SEQUENCE [LARGE SCALE GENOMIC DNA]</scope>
    <source>
        <strain evidence="2 3">DSM 43832</strain>
    </source>
</reference>
<proteinExistence type="predicted"/>
<keyword evidence="1" id="KW-1133">Transmembrane helix</keyword>
<evidence type="ECO:0000313" key="2">
    <source>
        <dbReference type="EMBL" id="SHK42904.1"/>
    </source>
</evidence>
<dbReference type="Proteomes" id="UP000184363">
    <property type="component" value="Unassembled WGS sequence"/>
</dbReference>
<dbReference type="NCBIfam" id="NF041390">
    <property type="entry name" value="TadE_Rv3655c"/>
    <property type="match status" value="1"/>
</dbReference>